<name>A0A1F6GEM3_9PROT</name>
<dbReference type="Proteomes" id="UP000178449">
    <property type="component" value="Unassembled WGS sequence"/>
</dbReference>
<feature type="transmembrane region" description="Helical" evidence="1">
    <location>
        <begin position="59"/>
        <end position="78"/>
    </location>
</feature>
<evidence type="ECO:0000313" key="3">
    <source>
        <dbReference type="Proteomes" id="UP000178449"/>
    </source>
</evidence>
<comment type="caution">
    <text evidence="2">The sequence shown here is derived from an EMBL/GenBank/DDBJ whole genome shotgun (WGS) entry which is preliminary data.</text>
</comment>
<reference evidence="2 3" key="1">
    <citation type="journal article" date="2016" name="Nat. Commun.">
        <title>Thousands of microbial genomes shed light on interconnected biogeochemical processes in an aquifer system.</title>
        <authorList>
            <person name="Anantharaman K."/>
            <person name="Brown C.T."/>
            <person name="Hug L.A."/>
            <person name="Sharon I."/>
            <person name="Castelle C.J."/>
            <person name="Probst A.J."/>
            <person name="Thomas B.C."/>
            <person name="Singh A."/>
            <person name="Wilkins M.J."/>
            <person name="Karaoz U."/>
            <person name="Brodie E.L."/>
            <person name="Williams K.H."/>
            <person name="Hubbard S.S."/>
            <person name="Banfield J.F."/>
        </authorList>
    </citation>
    <scope>NUCLEOTIDE SEQUENCE [LARGE SCALE GENOMIC DNA]</scope>
</reference>
<feature type="transmembrane region" description="Helical" evidence="1">
    <location>
        <begin position="98"/>
        <end position="115"/>
    </location>
</feature>
<dbReference type="AlphaFoldDB" id="A0A1F6GEM3"/>
<evidence type="ECO:0000313" key="2">
    <source>
        <dbReference type="EMBL" id="OGG96566.1"/>
    </source>
</evidence>
<sequence length="386" mass="44760">MFWSGEMADEFSKKIDNHRYDTDDHWVRLHLGLAKIFDPLVSFVLLVRTPTKLVLVPRYRQPLIFVVGMAYLSAFVWTDIPANIGNYLKVFGERPASTLLPALLAAPFAFLIWLWRDQDRRQEIDHKSQEVALAHRREEEDRRGELLRQAQSFEKVEDEMVNLQQFSRFLSGMYGAPLEEEAWQVLAQRIQKAIGKTIKERLDAAHPKTPNNLQSLPSDLRSYFTEIEKCSLPVWYQWFCENTAAQNPILLFRNLPQIDFVSISFAEKLEISRTDLRIRFCIIQNSSLLTLAAGSSFFATGSQFDQCGFTFYSNSKSFANFCFFQDCQFESPIGIKRRKETFQRSFFKGCTFKQTETFNFLDNVFEDCIFNGELPSGTNNLLINCT</sequence>
<dbReference type="EMBL" id="MFNE01000010">
    <property type="protein sequence ID" value="OGG96566.1"/>
    <property type="molecule type" value="Genomic_DNA"/>
</dbReference>
<gene>
    <name evidence="2" type="ORF">A2527_03130</name>
</gene>
<keyword evidence="1" id="KW-0812">Transmembrane</keyword>
<proteinExistence type="predicted"/>
<feature type="transmembrane region" description="Helical" evidence="1">
    <location>
        <begin position="26"/>
        <end position="47"/>
    </location>
</feature>
<protein>
    <recommendedName>
        <fullName evidence="4">Pentapeptide repeat-containing protein</fullName>
    </recommendedName>
</protein>
<evidence type="ECO:0008006" key="4">
    <source>
        <dbReference type="Google" id="ProtNLM"/>
    </source>
</evidence>
<keyword evidence="1" id="KW-1133">Transmembrane helix</keyword>
<evidence type="ECO:0000256" key="1">
    <source>
        <dbReference type="SAM" id="Phobius"/>
    </source>
</evidence>
<organism evidence="2 3">
    <name type="scientific">Candidatus Lambdaproteobacteria bacterium RIFOXYD2_FULL_50_16</name>
    <dbReference type="NCBI Taxonomy" id="1817772"/>
    <lineage>
        <taxon>Bacteria</taxon>
        <taxon>Pseudomonadati</taxon>
        <taxon>Pseudomonadota</taxon>
        <taxon>Candidatus Lambdaproteobacteria</taxon>
    </lineage>
</organism>
<accession>A0A1F6GEM3</accession>
<keyword evidence="1" id="KW-0472">Membrane</keyword>